<protein>
    <submittedName>
        <fullName evidence="6">Acetate--CoA ligase family protein</fullName>
    </submittedName>
</protein>
<keyword evidence="7" id="KW-1185">Reference proteome</keyword>
<dbReference type="SMART" id="SM00881">
    <property type="entry name" value="CoA_binding"/>
    <property type="match status" value="1"/>
</dbReference>
<evidence type="ECO:0000256" key="2">
    <source>
        <dbReference type="ARBA" id="ARBA00022741"/>
    </source>
</evidence>
<dbReference type="InterPro" id="IPR011761">
    <property type="entry name" value="ATP-grasp"/>
</dbReference>
<name>A0ABP7ZS33_9MICO</name>
<dbReference type="InterPro" id="IPR036291">
    <property type="entry name" value="NAD(P)-bd_dom_sf"/>
</dbReference>
<dbReference type="InterPro" id="IPR032875">
    <property type="entry name" value="Succ_CoA_lig_flav_dom"/>
</dbReference>
<feature type="domain" description="ATP-grasp" evidence="5">
    <location>
        <begin position="508"/>
        <end position="544"/>
    </location>
</feature>
<evidence type="ECO:0000313" key="6">
    <source>
        <dbReference type="EMBL" id="GAA4168594.1"/>
    </source>
</evidence>
<keyword evidence="2 4" id="KW-0547">Nucleotide-binding</keyword>
<dbReference type="SUPFAM" id="SSF56059">
    <property type="entry name" value="Glutathione synthetase ATP-binding domain-like"/>
    <property type="match status" value="1"/>
</dbReference>
<dbReference type="SUPFAM" id="SSF51735">
    <property type="entry name" value="NAD(P)-binding Rossmann-fold domains"/>
    <property type="match status" value="1"/>
</dbReference>
<evidence type="ECO:0000256" key="1">
    <source>
        <dbReference type="ARBA" id="ARBA00022598"/>
    </source>
</evidence>
<dbReference type="InterPro" id="IPR051538">
    <property type="entry name" value="Acyl-CoA_Synth/Transferase"/>
</dbReference>
<dbReference type="Gene3D" id="3.40.50.261">
    <property type="entry name" value="Succinyl-CoA synthetase domains"/>
    <property type="match status" value="2"/>
</dbReference>
<dbReference type="Gene3D" id="3.40.50.720">
    <property type="entry name" value="NAD(P)-binding Rossmann-like Domain"/>
    <property type="match status" value="1"/>
</dbReference>
<proteinExistence type="predicted"/>
<dbReference type="EMBL" id="BAABBW010000001">
    <property type="protein sequence ID" value="GAA4168594.1"/>
    <property type="molecule type" value="Genomic_DNA"/>
</dbReference>
<dbReference type="Proteomes" id="UP001501079">
    <property type="component" value="Unassembled WGS sequence"/>
</dbReference>
<comment type="caution">
    <text evidence="6">The sequence shown here is derived from an EMBL/GenBank/DDBJ whole genome shotgun (WGS) entry which is preliminary data.</text>
</comment>
<dbReference type="PANTHER" id="PTHR43334">
    <property type="entry name" value="ACETATE--COA LIGASE [ADP-FORMING]"/>
    <property type="match status" value="1"/>
</dbReference>
<organism evidence="6 7">
    <name type="scientific">Gryllotalpicola koreensis</name>
    <dbReference type="NCBI Taxonomy" id="993086"/>
    <lineage>
        <taxon>Bacteria</taxon>
        <taxon>Bacillati</taxon>
        <taxon>Actinomycetota</taxon>
        <taxon>Actinomycetes</taxon>
        <taxon>Micrococcales</taxon>
        <taxon>Microbacteriaceae</taxon>
        <taxon>Gryllotalpicola</taxon>
    </lineage>
</organism>
<dbReference type="PANTHER" id="PTHR43334:SF1">
    <property type="entry name" value="3-HYDROXYPROPIONATE--COA LIGASE [ADP-FORMING]"/>
    <property type="match status" value="1"/>
</dbReference>
<accession>A0ABP7ZS33</accession>
<dbReference type="GO" id="GO:0016874">
    <property type="term" value="F:ligase activity"/>
    <property type="evidence" value="ECO:0007669"/>
    <property type="project" value="UniProtKB-KW"/>
</dbReference>
<dbReference type="Pfam" id="PF13607">
    <property type="entry name" value="Succ_CoA_lig"/>
    <property type="match status" value="1"/>
</dbReference>
<evidence type="ECO:0000256" key="3">
    <source>
        <dbReference type="ARBA" id="ARBA00022840"/>
    </source>
</evidence>
<evidence type="ECO:0000256" key="4">
    <source>
        <dbReference type="PROSITE-ProRule" id="PRU00409"/>
    </source>
</evidence>
<reference evidence="7" key="1">
    <citation type="journal article" date="2019" name="Int. J. Syst. Evol. Microbiol.">
        <title>The Global Catalogue of Microorganisms (GCM) 10K type strain sequencing project: providing services to taxonomists for standard genome sequencing and annotation.</title>
        <authorList>
            <consortium name="The Broad Institute Genomics Platform"/>
            <consortium name="The Broad Institute Genome Sequencing Center for Infectious Disease"/>
            <person name="Wu L."/>
            <person name="Ma J."/>
        </authorList>
    </citation>
    <scope>NUCLEOTIDE SEQUENCE [LARGE SCALE GENOMIC DNA]</scope>
    <source>
        <strain evidence="7">JCM 17591</strain>
    </source>
</reference>
<dbReference type="Pfam" id="PF13380">
    <property type="entry name" value="CoA_binding_2"/>
    <property type="match status" value="1"/>
</dbReference>
<dbReference type="InterPro" id="IPR016102">
    <property type="entry name" value="Succinyl-CoA_synth-like"/>
</dbReference>
<gene>
    <name evidence="6" type="ORF">GCM10022287_03830</name>
</gene>
<dbReference type="InterPro" id="IPR003781">
    <property type="entry name" value="CoA-bd"/>
</dbReference>
<dbReference type="Pfam" id="PF13549">
    <property type="entry name" value="ATP-grasp_5"/>
    <property type="match status" value="1"/>
</dbReference>
<dbReference type="InterPro" id="IPR013815">
    <property type="entry name" value="ATP_grasp_subdomain_1"/>
</dbReference>
<dbReference type="SUPFAM" id="SSF52210">
    <property type="entry name" value="Succinyl-CoA synthetase domains"/>
    <property type="match status" value="2"/>
</dbReference>
<dbReference type="Gene3D" id="3.30.1490.20">
    <property type="entry name" value="ATP-grasp fold, A domain"/>
    <property type="match status" value="1"/>
</dbReference>
<keyword evidence="3 4" id="KW-0067">ATP-binding</keyword>
<evidence type="ECO:0000259" key="5">
    <source>
        <dbReference type="PROSITE" id="PS50975"/>
    </source>
</evidence>
<dbReference type="Gene3D" id="3.30.470.20">
    <property type="entry name" value="ATP-grasp fold, B domain"/>
    <property type="match status" value="1"/>
</dbReference>
<dbReference type="PROSITE" id="PS50975">
    <property type="entry name" value="ATP_GRASP"/>
    <property type="match status" value="1"/>
</dbReference>
<evidence type="ECO:0000313" key="7">
    <source>
        <dbReference type="Proteomes" id="UP001501079"/>
    </source>
</evidence>
<sequence>MTDTQALPAGITVERVRELFNPKSIALVGATDKSVWSLSLFKNLADFPGRVYLVNPRGVVVHGQQSYTSVAELPEVVDLAFVMVPTGAVLEVMEHIADAGIRSAVVLTSGFGEVGEVGAELEARLVRLAEERGITVLGPNGNGYVNVASGITPYGLLISGELKRGSIGVVLQSGALASAVIQLAQTRDAGLSLLVSMGNESMISMTDVMRYLVEDEATKVIMLFVESIRHPEDFLEVSRLALAAGKPIVALKVGRSEGGARVARAHTGSLVGDDAVIDAVFRQNAVIRVDSLEDLIVTAELLSHAAPLPGRRVGFVTPSGGACEVISDRAEDEGILIPDFAPETEARLAEVLPDFASVHNPIDVTGYILIDPMLTIKALDVVQDDPNIDEIVYIGDLPHDDPADFDAAVARYQLQSEAISRSKKPVIVVSNTITDITPVGRAVAAASEFPGVVGGIHHGITALGRAAEWSERYRAAQAGVSGGAAVTAEPPIVVDARPGESFAERKAAALLAEHGVPVVPNALVDSADAAAEAAERFGFPVVVKLAADEIEHKSDIGGVRLGLSDADAVRQAFDDVVAAGRAAGAAAPAALVQPQRSDGVELIVGAVRDPKWGLVLAVGLGGVWVEVLKDSTLHLLPVDREQIKAGLTSLRGAKLLEGARGTQASDLDAVADVVARIADVAVRLGDRLESLEVNPLLVRGSEVEALDALITWR</sequence>
<dbReference type="RefSeq" id="WP_344751578.1">
    <property type="nucleotide sequence ID" value="NZ_BAABBW010000001.1"/>
</dbReference>
<keyword evidence="1 6" id="KW-0436">Ligase</keyword>